<keyword evidence="1" id="KW-0175">Coiled coil</keyword>
<dbReference type="PANTHER" id="PTHR14695:SF4">
    <property type="entry name" value="PROTEIN NESSUN DORMA"/>
    <property type="match status" value="1"/>
</dbReference>
<name>E4YV01_OIKDI</name>
<proteinExistence type="predicted"/>
<gene>
    <name evidence="3" type="ORF">GSOID_T00019846001</name>
</gene>
<sequence length="545" mass="62692">MSIEGPTDIDVAAPQKELDAQLDIKDVEDTLSENTEESQCGDDDESKDFQTLIELDPLKIHLQQRYWFYCREWGLSRMQMKDVYNAVLQEASGVLNPDPSDPPFLCKSEDDESIFYWQIMNIQDGFAECRSLEDEEVEHIHINDLEILYSDDEDFKVSQERQLIMDMYNFFTTFVYPPWGQLDESMNEVPFEPLLRERLNLFNLLASDHVPKHAEFRYRVQKMEFEQAYEDLDRLTATINEIQNELEESEEEKAKLFESMYNQYAKVYRYWLYHAEGLQKMEAEIWEKYHITPEGPIEVVRKINGPRPENEGAVHHLVAEMLTMKDIKELNLDEDAKVRSYATLDLTEALQACHEGDTIILFPGTYEIPYLCDYLFHESITIKGCTDNANDIDLMASDRQRFFILADAVDLKLQNLTLNAQYHTEGAICIRGGSVTLDNVIIRTDEVTRGIVIHPFSDCKMTDCEVEGKHDISVDIKEGAVLTRKGTNKFSVEPVPRKIRAPVIIDVNEVNQSKAVDPVEPVMYAKQQPAPVLAPQEGAGDVIST</sequence>
<dbReference type="Gene3D" id="2.160.20.10">
    <property type="entry name" value="Single-stranded right-handed beta-helix, Pectin lyase-like"/>
    <property type="match status" value="1"/>
</dbReference>
<feature type="coiled-coil region" evidence="1">
    <location>
        <begin position="225"/>
        <end position="259"/>
    </location>
</feature>
<feature type="compositionally biased region" description="Acidic residues" evidence="2">
    <location>
        <begin position="29"/>
        <end position="45"/>
    </location>
</feature>
<dbReference type="GO" id="GO:0007112">
    <property type="term" value="P:male meiosis cytokinesis"/>
    <property type="evidence" value="ECO:0007669"/>
    <property type="project" value="TreeGrafter"/>
</dbReference>
<dbReference type="EMBL" id="FN655487">
    <property type="protein sequence ID" value="CBY39290.1"/>
    <property type="molecule type" value="Genomic_DNA"/>
</dbReference>
<accession>E4YV01</accession>
<protein>
    <recommendedName>
        <fullName evidence="4">Right handed beta helix domain-containing protein</fullName>
    </recommendedName>
</protein>
<evidence type="ECO:0008006" key="4">
    <source>
        <dbReference type="Google" id="ProtNLM"/>
    </source>
</evidence>
<evidence type="ECO:0000256" key="2">
    <source>
        <dbReference type="SAM" id="MobiDB-lite"/>
    </source>
</evidence>
<dbReference type="PANTHER" id="PTHR14695">
    <property type="entry name" value="SHC SH2-DOMAIN BINDING PROTEIN 1-RELATED"/>
    <property type="match status" value="1"/>
</dbReference>
<dbReference type="Proteomes" id="UP000011014">
    <property type="component" value="Unassembled WGS sequence"/>
</dbReference>
<dbReference type="SUPFAM" id="SSF51126">
    <property type="entry name" value="Pectin lyase-like"/>
    <property type="match status" value="1"/>
</dbReference>
<dbReference type="AlphaFoldDB" id="E4YV01"/>
<evidence type="ECO:0000256" key="1">
    <source>
        <dbReference type="SAM" id="Coils"/>
    </source>
</evidence>
<organism evidence="3">
    <name type="scientific">Oikopleura dioica</name>
    <name type="common">Tunicate</name>
    <dbReference type="NCBI Taxonomy" id="34765"/>
    <lineage>
        <taxon>Eukaryota</taxon>
        <taxon>Metazoa</taxon>
        <taxon>Chordata</taxon>
        <taxon>Tunicata</taxon>
        <taxon>Appendicularia</taxon>
        <taxon>Copelata</taxon>
        <taxon>Oikopleuridae</taxon>
        <taxon>Oikopleura</taxon>
    </lineage>
</organism>
<dbReference type="InterPro" id="IPR011050">
    <property type="entry name" value="Pectin_lyase_fold/virulence"/>
</dbReference>
<dbReference type="GO" id="GO:0007283">
    <property type="term" value="P:spermatogenesis"/>
    <property type="evidence" value="ECO:0007669"/>
    <property type="project" value="TreeGrafter"/>
</dbReference>
<feature type="region of interest" description="Disordered" evidence="2">
    <location>
        <begin position="22"/>
        <end position="45"/>
    </location>
</feature>
<evidence type="ECO:0000313" key="3">
    <source>
        <dbReference type="EMBL" id="CBY39290.1"/>
    </source>
</evidence>
<dbReference type="InterPro" id="IPR045140">
    <property type="entry name" value="SHCBP1-like"/>
</dbReference>
<reference evidence="3" key="1">
    <citation type="journal article" date="2010" name="Science">
        <title>Plasticity of animal genome architecture unmasked by rapid evolution of a pelagic tunicate.</title>
        <authorList>
            <person name="Denoeud F."/>
            <person name="Henriet S."/>
            <person name="Mungpakdee S."/>
            <person name="Aury J.M."/>
            <person name="Da Silva C."/>
            <person name="Brinkmann H."/>
            <person name="Mikhaleva J."/>
            <person name="Olsen L.C."/>
            <person name="Jubin C."/>
            <person name="Canestro C."/>
            <person name="Bouquet J.M."/>
            <person name="Danks G."/>
            <person name="Poulain J."/>
            <person name="Campsteijn C."/>
            <person name="Adamski M."/>
            <person name="Cross I."/>
            <person name="Yadetie F."/>
            <person name="Muffato M."/>
            <person name="Louis A."/>
            <person name="Butcher S."/>
            <person name="Tsagkogeorga G."/>
            <person name="Konrad A."/>
            <person name="Singh S."/>
            <person name="Jensen M.F."/>
            <person name="Cong E.H."/>
            <person name="Eikeseth-Otteraa H."/>
            <person name="Noel B."/>
            <person name="Anthouard V."/>
            <person name="Porcel B.M."/>
            <person name="Kachouri-Lafond R."/>
            <person name="Nishino A."/>
            <person name="Ugolini M."/>
            <person name="Chourrout P."/>
            <person name="Nishida H."/>
            <person name="Aasland R."/>
            <person name="Huzurbazar S."/>
            <person name="Westhof E."/>
            <person name="Delsuc F."/>
            <person name="Lehrach H."/>
            <person name="Reinhardt R."/>
            <person name="Weissenbach J."/>
            <person name="Roy S.W."/>
            <person name="Artiguenave F."/>
            <person name="Postlethwait J.H."/>
            <person name="Manak J.R."/>
            <person name="Thompson E.M."/>
            <person name="Jaillon O."/>
            <person name="Du Pasquier L."/>
            <person name="Boudinot P."/>
            <person name="Liberles D.A."/>
            <person name="Volff J.N."/>
            <person name="Philippe H."/>
            <person name="Lenhard B."/>
            <person name="Roest Crollius H."/>
            <person name="Wincker P."/>
            <person name="Chourrout D."/>
        </authorList>
    </citation>
    <scope>NUCLEOTIDE SEQUENCE [LARGE SCALE GENOMIC DNA]</scope>
</reference>
<dbReference type="InterPro" id="IPR012334">
    <property type="entry name" value="Pectin_lyas_fold"/>
</dbReference>